<accession>R4JKJ3</accession>
<gene>
    <name evidence="1" type="ORF">RIO-1_40</name>
</gene>
<dbReference type="Proteomes" id="UP000013564">
    <property type="component" value="Segment"/>
</dbReference>
<dbReference type="GeneID" id="16207424"/>
<evidence type="ECO:0000313" key="1">
    <source>
        <dbReference type="EMBL" id="AGK87054.1"/>
    </source>
</evidence>
<name>R4JKJ3_9CAUD</name>
<evidence type="ECO:0000313" key="2">
    <source>
        <dbReference type="Proteomes" id="UP000013564"/>
    </source>
</evidence>
<dbReference type="OrthoDB" id="4613at10239"/>
<reference evidence="1 2" key="1">
    <citation type="journal article" date="2013" name="J. Virol.">
        <title>Morphology, Physiological Characteristics, and Complete Sequence of Marine Bacteriophage RIO-1 Infecting Pseudoalteromonas marina.</title>
        <authorList>
            <person name="Hardies S.C."/>
            <person name="Hwang Y.J."/>
            <person name="Hwang C.Y."/>
            <person name="Jang G.I."/>
            <person name="Cho B.C."/>
        </authorList>
    </citation>
    <scope>NUCLEOTIDE SEQUENCE [LARGE SCALE GENOMIC DNA]</scope>
</reference>
<dbReference type="RefSeq" id="YP_008051110.1">
    <property type="nucleotide sequence ID" value="NC_021300.1"/>
</dbReference>
<proteinExistence type="predicted"/>
<dbReference type="EMBL" id="KC751414">
    <property type="protein sequence ID" value="AGK87054.1"/>
    <property type="molecule type" value="Genomic_DNA"/>
</dbReference>
<organism evidence="1 2">
    <name type="scientific">Pseudoalteromonas phage RIO-1</name>
    <dbReference type="NCBI Taxonomy" id="1316739"/>
    <lineage>
        <taxon>Viruses</taxon>
        <taxon>Duplodnaviria</taxon>
        <taxon>Heunggongvirae</taxon>
        <taxon>Uroviricota</taxon>
        <taxon>Caudoviricetes</taxon>
        <taxon>Zobellviridae</taxon>
        <taxon>Melvirus</taxon>
        <taxon>Melvirus orientalis</taxon>
    </lineage>
</organism>
<protein>
    <submittedName>
        <fullName evidence="1">T7-like tubular tail B family-like protein</fullName>
    </submittedName>
</protein>
<keyword evidence="2" id="KW-1185">Reference proteome</keyword>
<dbReference type="KEGG" id="vg:16207424"/>
<sequence>MIDIQARKYPTCICSAFGRLFYGAEGRVYFSQVFIDDIGVLGKCYQNNDPTSSEISDVLATDGGEILIQNTGAVYDIIPFNTGVLVLTSRGIWFVGQQGISFSAVDYAVQKISDEGVVGYNSSTESVGSVYYVADSGIHRIAVNENGQIKSDNLTEFSINSVIQDFLVQGTTLMYNRKDRTLHVFDAGTNTEFVFEERTQGWYKNQYSSGTHQSSVYDKDSGQVFLYYSTDDTEVTYGFSTKTSDSFEDYGVTYESFIQSQPETLGKFSHDKRVTSMKVMFQKTEEEITGYDDEAAEYTYDSPSSCLFTAKWDFDGTGTGLRWTAQRDIYKPLQRKLIPEYYPFPFDTGETIISTKLGVRGYGKAIQFRFDAEPNKDMQILGYTVEYRMRGKQ</sequence>